<dbReference type="Proteomes" id="UP000001351">
    <property type="component" value="Chromosome"/>
</dbReference>
<dbReference type="EMBL" id="CP002271">
    <property type="protein sequence ID" value="ADO70164.1"/>
    <property type="molecule type" value="Genomic_DNA"/>
</dbReference>
<evidence type="ECO:0000313" key="4">
    <source>
        <dbReference type="Proteomes" id="UP000032702"/>
    </source>
</evidence>
<evidence type="ECO:0000313" key="1">
    <source>
        <dbReference type="EMBL" id="ADO70164.1"/>
    </source>
</evidence>
<dbReference type="HOGENOM" id="CLU_2398183_0_0_7"/>
<dbReference type="STRING" id="378806.STAUR_2360"/>
<reference evidence="1 3" key="2">
    <citation type="journal article" date="2011" name="Mol. Biol. Evol.">
        <title>Comparative genomic analysis of fruiting body formation in Myxococcales.</title>
        <authorList>
            <person name="Huntley S."/>
            <person name="Hamann N."/>
            <person name="Wegener-Feldbrugge S."/>
            <person name="Treuner-Lange A."/>
            <person name="Kube M."/>
            <person name="Reinhardt R."/>
            <person name="Klages S."/>
            <person name="Muller R."/>
            <person name="Ronning C.M."/>
            <person name="Nierman W.C."/>
            <person name="Sogaard-Andersen L."/>
        </authorList>
    </citation>
    <scope>NUCLEOTIDE SEQUENCE [LARGE SCALE GENOMIC DNA]</scope>
    <source>
        <strain evidence="1 3">DW4/3-1</strain>
    </source>
</reference>
<reference evidence="2 4" key="1">
    <citation type="submission" date="2006-04" db="EMBL/GenBank/DDBJ databases">
        <authorList>
            <person name="Nierman W.C."/>
        </authorList>
    </citation>
    <scope>NUCLEOTIDE SEQUENCE [LARGE SCALE GENOMIC DNA]</scope>
    <source>
        <strain evidence="2 4">DW4/3-1</strain>
    </source>
</reference>
<protein>
    <submittedName>
        <fullName evidence="2">Transcriptional regulator, MerR family</fullName>
    </submittedName>
</protein>
<dbReference type="Gene3D" id="3.40.50.150">
    <property type="entry name" value="Vaccinia Virus protein VP39"/>
    <property type="match status" value="1"/>
</dbReference>
<dbReference type="KEGG" id="sur:STAUR_2360"/>
<sequence length="93" mass="10057">MSLEALFHLFNGLPRQGPGQDASTREALHRLPRQPEAPRVLDLGCGTGKQTLVLAQELKVPILAVDSHAPFLSQLEAEAGYEVLDTFLLPPSA</sequence>
<evidence type="ECO:0000313" key="2">
    <source>
        <dbReference type="EMBL" id="EAU65509.1"/>
    </source>
</evidence>
<dbReference type="AlphaFoldDB" id="Q08YC6"/>
<name>Q08YC6_STIAD</name>
<dbReference type="CDD" id="cd02440">
    <property type="entry name" value="AdoMet_MTases"/>
    <property type="match status" value="1"/>
</dbReference>
<dbReference type="eggNOG" id="COG2890">
    <property type="taxonomic scope" value="Bacteria"/>
</dbReference>
<keyword evidence="3" id="KW-1185">Reference proteome</keyword>
<dbReference type="Proteomes" id="UP000032702">
    <property type="component" value="Unassembled WGS sequence"/>
</dbReference>
<gene>
    <name evidence="1" type="ordered locus">STAUR_2360</name>
    <name evidence="2" type="ORF">STIAU_1215</name>
</gene>
<accession>Q08YC6</accession>
<dbReference type="EMBL" id="AAMD01000080">
    <property type="protein sequence ID" value="EAU65509.1"/>
    <property type="molecule type" value="Genomic_DNA"/>
</dbReference>
<dbReference type="RefSeq" id="WP_002615209.1">
    <property type="nucleotide sequence ID" value="NC_014623.1"/>
</dbReference>
<dbReference type="OrthoDB" id="9811000at2"/>
<dbReference type="InterPro" id="IPR029063">
    <property type="entry name" value="SAM-dependent_MTases_sf"/>
</dbReference>
<organism evidence="2 4">
    <name type="scientific">Stigmatella aurantiaca (strain DW4/3-1)</name>
    <dbReference type="NCBI Taxonomy" id="378806"/>
    <lineage>
        <taxon>Bacteria</taxon>
        <taxon>Pseudomonadati</taxon>
        <taxon>Myxococcota</taxon>
        <taxon>Myxococcia</taxon>
        <taxon>Myxococcales</taxon>
        <taxon>Cystobacterineae</taxon>
        <taxon>Archangiaceae</taxon>
        <taxon>Stigmatella</taxon>
    </lineage>
</organism>
<proteinExistence type="predicted"/>
<dbReference type="SUPFAM" id="SSF53335">
    <property type="entry name" value="S-adenosyl-L-methionine-dependent methyltransferases"/>
    <property type="match status" value="1"/>
</dbReference>
<evidence type="ECO:0000313" key="3">
    <source>
        <dbReference type="Proteomes" id="UP000001351"/>
    </source>
</evidence>